<evidence type="ECO:0000256" key="6">
    <source>
        <dbReference type="ARBA" id="ARBA00023002"/>
    </source>
</evidence>
<dbReference type="RefSeq" id="WP_095724255.1">
    <property type="nucleotide sequence ID" value="NZ_NTFS01000404.1"/>
</dbReference>
<gene>
    <name evidence="11" type="primary">pds</name>
    <name evidence="11" type="ORF">CK510_25010</name>
</gene>
<dbReference type="InterPro" id="IPR036188">
    <property type="entry name" value="FAD/NAD-bd_sf"/>
</dbReference>
<evidence type="ECO:0000313" key="12">
    <source>
        <dbReference type="Proteomes" id="UP000218238"/>
    </source>
</evidence>
<evidence type="ECO:0000256" key="1">
    <source>
        <dbReference type="ARBA" id="ARBA00004202"/>
    </source>
</evidence>
<organism evidence="11 12">
    <name type="scientific">Brunnivagina elsteri CCALA 953</name>
    <dbReference type="NCBI Taxonomy" id="987040"/>
    <lineage>
        <taxon>Bacteria</taxon>
        <taxon>Bacillati</taxon>
        <taxon>Cyanobacteriota</taxon>
        <taxon>Cyanophyceae</taxon>
        <taxon>Nostocales</taxon>
        <taxon>Calotrichaceae</taxon>
        <taxon>Brunnivagina</taxon>
    </lineage>
</organism>
<dbReference type="Proteomes" id="UP000218238">
    <property type="component" value="Unassembled WGS sequence"/>
</dbReference>
<dbReference type="GO" id="GO:0016166">
    <property type="term" value="F:phytoene dehydrogenase activity"/>
    <property type="evidence" value="ECO:0007669"/>
    <property type="project" value="UniProtKB-UniRule"/>
</dbReference>
<dbReference type="OrthoDB" id="438203at2"/>
<feature type="domain" description="Amine oxidase" evidence="10">
    <location>
        <begin position="10"/>
        <end position="453"/>
    </location>
</feature>
<evidence type="ECO:0000313" key="11">
    <source>
        <dbReference type="EMBL" id="PAX51394.1"/>
    </source>
</evidence>
<evidence type="ECO:0000259" key="10">
    <source>
        <dbReference type="Pfam" id="PF01593"/>
    </source>
</evidence>
<keyword evidence="5 8" id="KW-0125">Carotenoid biosynthesis</keyword>
<evidence type="ECO:0000256" key="2">
    <source>
        <dbReference type="ARBA" id="ARBA00004900"/>
    </source>
</evidence>
<dbReference type="PRINTS" id="PR00419">
    <property type="entry name" value="ADXRDTASE"/>
</dbReference>
<keyword evidence="12" id="KW-1185">Reference proteome</keyword>
<comment type="cofactor">
    <cofactor evidence="8">
        <name>NAD(+)</name>
        <dbReference type="ChEBI" id="CHEBI:57540"/>
    </cofactor>
    <cofactor evidence="8">
        <name>NADP(+)</name>
        <dbReference type="ChEBI" id="CHEBI:58349"/>
    </cofactor>
</comment>
<comment type="catalytic activity">
    <reaction evidence="8">
        <text>2 a plastoquinone + 15-cis-phytoene = 9,9',15-tri-cis-zeta-carotene + 2 a plastoquinol</text>
        <dbReference type="Rhea" id="RHEA:30287"/>
        <dbReference type="Rhea" id="RHEA-COMP:9561"/>
        <dbReference type="Rhea" id="RHEA-COMP:9562"/>
        <dbReference type="ChEBI" id="CHEBI:17757"/>
        <dbReference type="ChEBI" id="CHEBI:27787"/>
        <dbReference type="ChEBI" id="CHEBI:48717"/>
        <dbReference type="ChEBI" id="CHEBI:62192"/>
        <dbReference type="EC" id="1.3.5.5"/>
    </reaction>
</comment>
<dbReference type="EMBL" id="NTFS01000404">
    <property type="protein sequence ID" value="PAX51394.1"/>
    <property type="molecule type" value="Genomic_DNA"/>
</dbReference>
<dbReference type="Pfam" id="PF01593">
    <property type="entry name" value="Amino_oxidase"/>
    <property type="match status" value="1"/>
</dbReference>
<dbReference type="EC" id="1.3.5.5" evidence="8"/>
<reference evidence="11 12" key="1">
    <citation type="submission" date="2017-08" db="EMBL/GenBank/DDBJ databases">
        <title>Draft genome sequence of filamentous cyanobacterium Calothrix elsteri CCALA 953.</title>
        <authorList>
            <person name="Gagunashvili A.N."/>
            <person name="Elster J."/>
            <person name="Andresson O.S."/>
        </authorList>
    </citation>
    <scope>NUCLEOTIDE SEQUENCE [LARGE SCALE GENOMIC DNA]</scope>
    <source>
        <strain evidence="11 12">CCALA 953</strain>
    </source>
</reference>
<dbReference type="GO" id="GO:0016117">
    <property type="term" value="P:carotenoid biosynthetic process"/>
    <property type="evidence" value="ECO:0007669"/>
    <property type="project" value="UniProtKB-UniRule"/>
</dbReference>
<evidence type="ECO:0000256" key="7">
    <source>
        <dbReference type="ARBA" id="ARBA00023136"/>
    </source>
</evidence>
<dbReference type="InterPro" id="IPR014102">
    <property type="entry name" value="Phytoene_desaturase"/>
</dbReference>
<comment type="similarity">
    <text evidence="3 8">Belongs to the carotenoid/retinoid oxidoreductase family.</text>
</comment>
<dbReference type="PROSITE" id="PS51257">
    <property type="entry name" value="PROKAR_LIPOPROTEIN"/>
    <property type="match status" value="1"/>
</dbReference>
<dbReference type="InterPro" id="IPR002937">
    <property type="entry name" value="Amino_oxidase"/>
</dbReference>
<comment type="pathway">
    <text evidence="2 8">Carotenoid biosynthesis; lycopene biosynthesis.</text>
</comment>
<dbReference type="InterPro" id="IPR050464">
    <property type="entry name" value="Zeta_carotene_desat/Oxidored"/>
</dbReference>
<protein>
    <recommendedName>
        <fullName evidence="8">Phytoene dehydrogenase</fullName>
        <ecNumber evidence="8">1.3.5.5</ecNumber>
    </recommendedName>
</protein>
<comment type="cofactor">
    <cofactor evidence="8">
        <name>FAD</name>
        <dbReference type="ChEBI" id="CHEBI:57692"/>
    </cofactor>
</comment>
<keyword evidence="8" id="KW-1003">Cell membrane</keyword>
<evidence type="ECO:0000256" key="9">
    <source>
        <dbReference type="SAM" id="MobiDB-lite"/>
    </source>
</evidence>
<dbReference type="Gene3D" id="3.50.50.60">
    <property type="entry name" value="FAD/NAD(P)-binding domain"/>
    <property type="match status" value="1"/>
</dbReference>
<dbReference type="NCBIfam" id="TIGR02731">
    <property type="entry name" value="phytoene_desat"/>
    <property type="match status" value="1"/>
</dbReference>
<dbReference type="GO" id="GO:0009635">
    <property type="term" value="P:response to herbicide"/>
    <property type="evidence" value="ECO:0007669"/>
    <property type="project" value="UniProtKB-KW"/>
</dbReference>
<dbReference type="FunFam" id="3.50.50.60:FF:000091">
    <property type="entry name" value="15-cis-phytoene desaturase, chloroplastic/chromoplastic"/>
    <property type="match status" value="1"/>
</dbReference>
<dbReference type="PANTHER" id="PTHR42923">
    <property type="entry name" value="PROTOPORPHYRINOGEN OXIDASE"/>
    <property type="match status" value="1"/>
</dbReference>
<feature type="region of interest" description="Disordered" evidence="9">
    <location>
        <begin position="461"/>
        <end position="481"/>
    </location>
</feature>
<comment type="subcellular location">
    <subcellularLocation>
        <location evidence="1 8">Cell membrane</location>
        <topology evidence="1 8">Peripheral membrane protein</topology>
    </subcellularLocation>
</comment>
<dbReference type="UniPathway" id="UPA00803"/>
<name>A0A2A2TCA4_9CYAN</name>
<keyword evidence="6 8" id="KW-0560">Oxidoreductase</keyword>
<comment type="function">
    <text evidence="8">This enzyme converts phytoene into zeta-carotene via the intermediary of phytofluene by the symmetrical introduction of two double bonds at the C-11 and C-11' positions of phytoene.</text>
</comment>
<dbReference type="GO" id="GO:0005886">
    <property type="term" value="C:plasma membrane"/>
    <property type="evidence" value="ECO:0007669"/>
    <property type="project" value="UniProtKB-SubCell"/>
</dbReference>
<keyword evidence="4" id="KW-0359">Herbicide resistance</keyword>
<comment type="caution">
    <text evidence="11">The sequence shown here is derived from an EMBL/GenBank/DDBJ whole genome shotgun (WGS) entry which is preliminary data.</text>
</comment>
<dbReference type="PANTHER" id="PTHR42923:SF45">
    <property type="entry name" value="15-CIS-PHYTOENE DESATURASE, CHLOROPLASTIC_CHROMOPLASTIC"/>
    <property type="match status" value="1"/>
</dbReference>
<sequence length="481" mass="53084">MRVAIAGAGLAGLSCAKYLTDAGYTPIVLESRDVLGGLVAAWKDKDGDWYETGLHVFFGAYPNVLQLFKELGIEDRLQWKEHTMIFNQPEKPGTYSRFDFPNLPAPLNGIVAILRNNDMLSWGEKIQLAKGLVPAMLRGQKYVDSTDNLTFSAWLKQQGVGDDVEQGIFIAAAKSLNFIDPDEISALVLLTALNKFLQQKNGSQVAFLDGSPTERLCQPIVDHITKRGGEVKLNAPLKEIQLNQDGSVKGFLIRGLNGADDELVTADLYVSAMSVDAMKVMLPKPWQENEFFQKLEGLEGVPVINIHLWYDRKLTDIDNLLFSRSQLLSVYADMSNTCKEYANPDRSMLEFVFAPAKDWIDKSEEEILKATLVELETLFPQHFGGENPAKLVKYKVVKTPRSVYKAIPGCQEYRPTQVTPVSNFYLAGSYTMQPFLGSMEGAVLSGKLTAQAINNAQATLEAKSSSKPTSTLQPATNAATA</sequence>
<evidence type="ECO:0000256" key="3">
    <source>
        <dbReference type="ARBA" id="ARBA00006046"/>
    </source>
</evidence>
<evidence type="ECO:0000256" key="8">
    <source>
        <dbReference type="RuleBase" id="RU368016"/>
    </source>
</evidence>
<dbReference type="SUPFAM" id="SSF51905">
    <property type="entry name" value="FAD/NAD(P)-binding domain"/>
    <property type="match status" value="1"/>
</dbReference>
<dbReference type="AlphaFoldDB" id="A0A2A2TCA4"/>
<accession>A0A2A2TCA4</accession>
<evidence type="ECO:0000256" key="5">
    <source>
        <dbReference type="ARBA" id="ARBA00022746"/>
    </source>
</evidence>
<proteinExistence type="inferred from homology"/>
<evidence type="ECO:0000256" key="4">
    <source>
        <dbReference type="ARBA" id="ARBA00022646"/>
    </source>
</evidence>
<keyword evidence="7" id="KW-0472">Membrane</keyword>